<proteinExistence type="predicted"/>
<dbReference type="EMBL" id="RCHU02000002">
    <property type="protein sequence ID" value="KAL3603516.1"/>
    <property type="molecule type" value="Genomic_DNA"/>
</dbReference>
<protein>
    <submittedName>
        <fullName evidence="1">Uncharacterized protein</fullName>
    </submittedName>
</protein>
<keyword evidence="2" id="KW-1185">Reference proteome</keyword>
<gene>
    <name evidence="1" type="ORF">D5086_004375</name>
</gene>
<sequence>MEIFLSLLISLRYRESVKKEFCSEKERKPPPLINGGGLQGTKYELKQHLLRPIKIFTCNNGYSQQNYRKKRQRQSAGIREAPGSSGNYDRQMVANSICKS</sequence>
<name>A0ACC4CQM3_POPAL</name>
<accession>A0ACC4CQM3</accession>
<dbReference type="Proteomes" id="UP000309997">
    <property type="component" value="Unassembled WGS sequence"/>
</dbReference>
<evidence type="ECO:0000313" key="1">
    <source>
        <dbReference type="EMBL" id="KAL3603516.1"/>
    </source>
</evidence>
<evidence type="ECO:0000313" key="2">
    <source>
        <dbReference type="Proteomes" id="UP000309997"/>
    </source>
</evidence>
<reference evidence="1 2" key="1">
    <citation type="journal article" date="2024" name="Plant Biotechnol. J.">
        <title>Genome and CRISPR/Cas9 system of a widespread forest tree (Populus alba) in the world.</title>
        <authorList>
            <person name="Liu Y.J."/>
            <person name="Jiang P.F."/>
            <person name="Han X.M."/>
            <person name="Li X.Y."/>
            <person name="Wang H.M."/>
            <person name="Wang Y.J."/>
            <person name="Wang X.X."/>
            <person name="Zeng Q.Y."/>
        </authorList>
    </citation>
    <scope>NUCLEOTIDE SEQUENCE [LARGE SCALE GENOMIC DNA]</scope>
    <source>
        <strain evidence="2">cv. PAL-ZL1</strain>
    </source>
</reference>
<organism evidence="1 2">
    <name type="scientific">Populus alba</name>
    <name type="common">White poplar</name>
    <dbReference type="NCBI Taxonomy" id="43335"/>
    <lineage>
        <taxon>Eukaryota</taxon>
        <taxon>Viridiplantae</taxon>
        <taxon>Streptophyta</taxon>
        <taxon>Embryophyta</taxon>
        <taxon>Tracheophyta</taxon>
        <taxon>Spermatophyta</taxon>
        <taxon>Magnoliopsida</taxon>
        <taxon>eudicotyledons</taxon>
        <taxon>Gunneridae</taxon>
        <taxon>Pentapetalae</taxon>
        <taxon>rosids</taxon>
        <taxon>fabids</taxon>
        <taxon>Malpighiales</taxon>
        <taxon>Salicaceae</taxon>
        <taxon>Saliceae</taxon>
        <taxon>Populus</taxon>
    </lineage>
</organism>
<comment type="caution">
    <text evidence="1">The sequence shown here is derived from an EMBL/GenBank/DDBJ whole genome shotgun (WGS) entry which is preliminary data.</text>
</comment>